<protein>
    <submittedName>
        <fullName evidence="2">Uncharacterized protein</fullName>
    </submittedName>
</protein>
<dbReference type="Proteomes" id="UP000287188">
    <property type="component" value="Unassembled WGS sequence"/>
</dbReference>
<evidence type="ECO:0000313" key="2">
    <source>
        <dbReference type="EMBL" id="GCE17101.1"/>
    </source>
</evidence>
<sequence>MEDSEWAQDELPEVLALIGPDTLSILGSILADPTRNHWTHATAIESIGKVALQRPETCAKAVNLLIEQMKRMEELPSFAEDDYELNAFMIISLTRLKAQEALPVIERAFKAEHVDEMITGPWELTQKEFGLITQEEFDQLYPPSPPFSLFESFASKFDDREPPSPFNPSTTGKSKYKNLATTKKTKQKMAQKSRKKNRKH</sequence>
<organism evidence="2 3">
    <name type="scientific">Dictyobacter kobayashii</name>
    <dbReference type="NCBI Taxonomy" id="2014872"/>
    <lineage>
        <taxon>Bacteria</taxon>
        <taxon>Bacillati</taxon>
        <taxon>Chloroflexota</taxon>
        <taxon>Ktedonobacteria</taxon>
        <taxon>Ktedonobacterales</taxon>
        <taxon>Dictyobacteraceae</taxon>
        <taxon>Dictyobacter</taxon>
    </lineage>
</organism>
<dbReference type="AlphaFoldDB" id="A0A402ADD6"/>
<comment type="caution">
    <text evidence="2">The sequence shown here is derived from an EMBL/GenBank/DDBJ whole genome shotgun (WGS) entry which is preliminary data.</text>
</comment>
<proteinExistence type="predicted"/>
<evidence type="ECO:0000313" key="3">
    <source>
        <dbReference type="Proteomes" id="UP000287188"/>
    </source>
</evidence>
<evidence type="ECO:0000256" key="1">
    <source>
        <dbReference type="SAM" id="MobiDB-lite"/>
    </source>
</evidence>
<feature type="region of interest" description="Disordered" evidence="1">
    <location>
        <begin position="152"/>
        <end position="200"/>
    </location>
</feature>
<feature type="compositionally biased region" description="Basic residues" evidence="1">
    <location>
        <begin position="183"/>
        <end position="200"/>
    </location>
</feature>
<reference evidence="3" key="1">
    <citation type="submission" date="2018-12" db="EMBL/GenBank/DDBJ databases">
        <title>Tengunoibacter tsumagoiensis gen. nov., sp. nov., Dictyobacter kobayashii sp. nov., D. alpinus sp. nov., and D. joshuensis sp. nov. and description of Dictyobacteraceae fam. nov. within the order Ktedonobacterales isolated from Tengu-no-mugimeshi.</title>
        <authorList>
            <person name="Wang C.M."/>
            <person name="Zheng Y."/>
            <person name="Sakai Y."/>
            <person name="Toyoda A."/>
            <person name="Minakuchi Y."/>
            <person name="Abe K."/>
            <person name="Yokota A."/>
            <person name="Yabe S."/>
        </authorList>
    </citation>
    <scope>NUCLEOTIDE SEQUENCE [LARGE SCALE GENOMIC DNA]</scope>
    <source>
        <strain evidence="3">Uno11</strain>
    </source>
</reference>
<accession>A0A402ADD6</accession>
<keyword evidence="3" id="KW-1185">Reference proteome</keyword>
<dbReference type="EMBL" id="BIFS01000001">
    <property type="protein sequence ID" value="GCE17101.1"/>
    <property type="molecule type" value="Genomic_DNA"/>
</dbReference>
<name>A0A402ADD6_9CHLR</name>
<gene>
    <name evidence="2" type="ORF">KDK_09010</name>
</gene>